<sequence>MLNKYSRHRIRGTLRSQNKQEREIVRKKNHQIAIIRFDGDFKVEVLTETVTVRLYNRTVFQRLNLKLLSDTTQVSRQIREFRSGYSRLVRAFGSLRRQVTNTDQASVHFPCDLSLFFRSGGNHQIALVDLADGFGDDQQGFARAIGQFQRAMRLLTGLLHGRHCLMGTGLDRADHLLDFTGRLLGTMRQRAHFVCHHSKAAPGFACAGGLDGGIECKQVGLLGDGTNDVQYLADIRSHDRQATHFGRSVADLGHHEIDRRHGFINLGAPVQCRLAGLLRRCRSRSGIAGHFIDRSAHFVDGRRSHFDFITLTLSSPGSIFGYNVHFFRSRRQLGRRVEDRGQCRAQVSLHGRQRTDQTRRFVSALLLDGLGQIVGRDALGDSKCLANGDSETTGVQPGKQHSGGSSQHHEHDHHHDSTLISRVSTVASTFGFHVVHTDQLLQIGLCQIGGDLHIRVGGCHRCFQIARSNLRQIAILDGVVIGNGLPELIENLLAFRRDDQLAKGVGIFANCPARLLDITDCLGLAILRLDRVAQARIVTANTDKLTVQRTEQLDAGQHIGFDVLFRLVQDVGLTHEQCSLQQQQQTEEAKAQGRTRGKVQTSHQVGTPQRVIFT</sequence>
<dbReference type="AlphaFoldDB" id="A0A3M4LWH9"/>
<evidence type="ECO:0000256" key="1">
    <source>
        <dbReference type="SAM" id="MobiDB-lite"/>
    </source>
</evidence>
<evidence type="ECO:0000313" key="2">
    <source>
        <dbReference type="EMBL" id="RMQ45853.1"/>
    </source>
</evidence>
<name>A0A3M4LWH9_PSECI</name>
<protein>
    <submittedName>
        <fullName evidence="2">Uncharacterized protein</fullName>
    </submittedName>
</protein>
<organism evidence="2 3">
    <name type="scientific">Pseudomonas cichorii</name>
    <dbReference type="NCBI Taxonomy" id="36746"/>
    <lineage>
        <taxon>Bacteria</taxon>
        <taxon>Pseudomonadati</taxon>
        <taxon>Pseudomonadota</taxon>
        <taxon>Gammaproteobacteria</taxon>
        <taxon>Pseudomonadales</taxon>
        <taxon>Pseudomonadaceae</taxon>
        <taxon>Pseudomonas</taxon>
    </lineage>
</organism>
<gene>
    <name evidence="2" type="ORF">ALQ04_05429</name>
</gene>
<feature type="region of interest" description="Disordered" evidence="1">
    <location>
        <begin position="389"/>
        <end position="418"/>
    </location>
</feature>
<comment type="caution">
    <text evidence="2">The sequence shown here is derived from an EMBL/GenBank/DDBJ whole genome shotgun (WGS) entry which is preliminary data.</text>
</comment>
<dbReference type="Proteomes" id="UP000277236">
    <property type="component" value="Unassembled WGS sequence"/>
</dbReference>
<proteinExistence type="predicted"/>
<accession>A0A3M4LWH9</accession>
<dbReference type="EMBL" id="RBRE01000045">
    <property type="protein sequence ID" value="RMQ45853.1"/>
    <property type="molecule type" value="Genomic_DNA"/>
</dbReference>
<feature type="compositionally biased region" description="Polar residues" evidence="1">
    <location>
        <begin position="598"/>
        <end position="607"/>
    </location>
</feature>
<feature type="region of interest" description="Disordered" evidence="1">
    <location>
        <begin position="588"/>
        <end position="614"/>
    </location>
</feature>
<evidence type="ECO:0000313" key="3">
    <source>
        <dbReference type="Proteomes" id="UP000277236"/>
    </source>
</evidence>
<reference evidence="2 3" key="1">
    <citation type="submission" date="2018-08" db="EMBL/GenBank/DDBJ databases">
        <title>Recombination of ecologically and evolutionarily significant loci maintains genetic cohesion in the Pseudomonas syringae species complex.</title>
        <authorList>
            <person name="Dillon M."/>
            <person name="Thakur S."/>
            <person name="Almeida R.N.D."/>
            <person name="Weir B.S."/>
            <person name="Guttman D.S."/>
        </authorList>
    </citation>
    <scope>NUCLEOTIDE SEQUENCE [LARGE SCALE GENOMIC DNA]</scope>
    <source>
        <strain evidence="2 3">ICMP 3353</strain>
    </source>
</reference>
<feature type="compositionally biased region" description="Basic and acidic residues" evidence="1">
    <location>
        <begin position="407"/>
        <end position="417"/>
    </location>
</feature>